<feature type="transmembrane region" description="Helical" evidence="1">
    <location>
        <begin position="57"/>
        <end position="76"/>
    </location>
</feature>
<feature type="transmembrane region" description="Helical" evidence="1">
    <location>
        <begin position="31"/>
        <end position="51"/>
    </location>
</feature>
<gene>
    <name evidence="2" type="ORF">RA086_04530</name>
</gene>
<keyword evidence="1" id="KW-0812">Transmembrane</keyword>
<dbReference type="RefSeq" id="WP_308702696.1">
    <property type="nucleotide sequence ID" value="NZ_JAVCWF010000001.1"/>
</dbReference>
<keyword evidence="1" id="KW-0472">Membrane</keyword>
<sequence length="85" mass="9117">MLALLNGILAFIVIRNIGVESQLEIRSKYRWGQLVVAGVLVAWGAGTYGGLTSFADLLFWSLFMTVNIMMGTGGVATHRIVSADG</sequence>
<name>A0ABU1A7J3_9LACO</name>
<protein>
    <submittedName>
        <fullName evidence="2">Uncharacterized protein</fullName>
    </submittedName>
</protein>
<accession>A0ABU1A7J3</accession>
<evidence type="ECO:0000256" key="1">
    <source>
        <dbReference type="SAM" id="Phobius"/>
    </source>
</evidence>
<keyword evidence="1" id="KW-1133">Transmembrane helix</keyword>
<evidence type="ECO:0000313" key="3">
    <source>
        <dbReference type="Proteomes" id="UP001227831"/>
    </source>
</evidence>
<proteinExistence type="predicted"/>
<comment type="caution">
    <text evidence="2">The sequence shown here is derived from an EMBL/GenBank/DDBJ whole genome shotgun (WGS) entry which is preliminary data.</text>
</comment>
<keyword evidence="3" id="KW-1185">Reference proteome</keyword>
<reference evidence="2 3" key="1">
    <citation type="journal article" date="2023" name="Int. J. Syst. Evol. Microbiol.">
        <title>Lactiplantibacillus brownii sp. nov., a novel psychrotolerant species isolated from sauerkraut.</title>
        <authorList>
            <person name="Heng Y.C."/>
            <person name="Silvaraju S."/>
            <person name="Lee J.K.Y."/>
            <person name="Kittelmann S."/>
        </authorList>
    </citation>
    <scope>NUCLEOTIDE SEQUENCE [LARGE SCALE GENOMIC DNA]</scope>
    <source>
        <strain evidence="2 3">WILCCON 0030</strain>
    </source>
</reference>
<dbReference type="Proteomes" id="UP001227831">
    <property type="component" value="Unassembled WGS sequence"/>
</dbReference>
<dbReference type="EMBL" id="JAVCWF010000001">
    <property type="protein sequence ID" value="MDQ7936908.1"/>
    <property type="molecule type" value="Genomic_DNA"/>
</dbReference>
<evidence type="ECO:0000313" key="2">
    <source>
        <dbReference type="EMBL" id="MDQ7936908.1"/>
    </source>
</evidence>
<organism evidence="2 3">
    <name type="scientific">Lactiplantibacillus brownii</name>
    <dbReference type="NCBI Taxonomy" id="3069269"/>
    <lineage>
        <taxon>Bacteria</taxon>
        <taxon>Bacillati</taxon>
        <taxon>Bacillota</taxon>
        <taxon>Bacilli</taxon>
        <taxon>Lactobacillales</taxon>
        <taxon>Lactobacillaceae</taxon>
        <taxon>Lactiplantibacillus</taxon>
    </lineage>
</organism>